<evidence type="ECO:0000256" key="4">
    <source>
        <dbReference type="ARBA" id="ARBA00010617"/>
    </source>
</evidence>
<keyword evidence="5 13" id="KW-0349">Heme</keyword>
<dbReference type="CDD" id="cd11065">
    <property type="entry name" value="CYP64-like"/>
    <property type="match status" value="1"/>
</dbReference>
<evidence type="ECO:0000256" key="5">
    <source>
        <dbReference type="ARBA" id="ARBA00022617"/>
    </source>
</evidence>
<protein>
    <submittedName>
        <fullName evidence="16">Cytochrome P450</fullName>
    </submittedName>
</protein>
<feature type="binding site" description="axial binding residue" evidence="13">
    <location>
        <position position="465"/>
    </location>
    <ligand>
        <name>heme</name>
        <dbReference type="ChEBI" id="CHEBI:30413"/>
    </ligand>
    <ligandPart>
        <name>Fe</name>
        <dbReference type="ChEBI" id="CHEBI:18248"/>
    </ligandPart>
</feature>
<evidence type="ECO:0000256" key="6">
    <source>
        <dbReference type="ARBA" id="ARBA00022692"/>
    </source>
</evidence>
<evidence type="ECO:0000256" key="11">
    <source>
        <dbReference type="ARBA" id="ARBA00023033"/>
    </source>
</evidence>
<dbReference type="PANTHER" id="PTHR46300">
    <property type="entry name" value="P450, PUTATIVE (EUROFUNG)-RELATED-RELATED"/>
    <property type="match status" value="1"/>
</dbReference>
<dbReference type="Pfam" id="PF00067">
    <property type="entry name" value="p450"/>
    <property type="match status" value="1"/>
</dbReference>
<evidence type="ECO:0000313" key="16">
    <source>
        <dbReference type="EMBL" id="RDX50656.1"/>
    </source>
</evidence>
<dbReference type="PRINTS" id="PR00385">
    <property type="entry name" value="P450"/>
</dbReference>
<keyword evidence="6 15" id="KW-0812">Transmembrane</keyword>
<dbReference type="InterPro" id="IPR002401">
    <property type="entry name" value="Cyt_P450_E_grp-I"/>
</dbReference>
<comment type="pathway">
    <text evidence="3">Secondary metabolite biosynthesis.</text>
</comment>
<dbReference type="InterPro" id="IPR036396">
    <property type="entry name" value="Cyt_P450_sf"/>
</dbReference>
<gene>
    <name evidence="16" type="ORF">OH76DRAFT_1402266</name>
</gene>
<sequence length="529" mass="59677">MSTSLPVALLGRLFQHGWYVAPLIFRLVALFAGFALALFLRQRKPTDKAGNVIPPGPKGLPLLGCFTYLKKYPELSLHRWAKRYGPIYSFMIGNQRFVILSDPYVVKDILVTNGAIFSSRKEMFIKVQTILLHRGITGTGYNETWRRHRRIANKLLTARAVSTYGQAIEFEALHMARTLLLDSKAGAMPIDPSPYASRFALNNILMLIYGTRTESMGDPIVKEVLRISREFMNTTGSVSNLVDFFPILQRLPNRMTSRGKKLHEEIVNFNRSFLADIDGRLKRGDDVPDCLAKTLLLTREDEGLDDLDILIMCGTLIIGGVETTASIQQWFAAHIAGCPDIQAKAQAELDQVCGRDRLPTEDDEKDLPYIRAIAKEVARFHNPFWLGTPHFSTEDFTYHGYWIPRDTVVIANTWTMHRDPVRHPDPYTFNPERYLDDALPSAESAHLPDPADRDHWSFGVGRRICPGVILAEKEIFLGLAHMLWAFNIEPAPGEPIDLKEYDGVSGRSPVPFRVTLIPRDSSVSEAFVV</sequence>
<keyword evidence="9 14" id="KW-0560">Oxidoreductase</keyword>
<dbReference type="InterPro" id="IPR001128">
    <property type="entry name" value="Cyt_P450"/>
</dbReference>
<dbReference type="PROSITE" id="PS00086">
    <property type="entry name" value="CYTOCHROME_P450"/>
    <property type="match status" value="1"/>
</dbReference>
<feature type="transmembrane region" description="Helical" evidence="15">
    <location>
        <begin position="20"/>
        <end position="40"/>
    </location>
</feature>
<dbReference type="EMBL" id="KZ857398">
    <property type="protein sequence ID" value="RDX50656.1"/>
    <property type="molecule type" value="Genomic_DNA"/>
</dbReference>
<reference evidence="16 17" key="1">
    <citation type="journal article" date="2018" name="Biotechnol. Biofuels">
        <title>Integrative visual omics of the white-rot fungus Polyporus brumalis exposes the biotechnological potential of its oxidative enzymes for delignifying raw plant biomass.</title>
        <authorList>
            <person name="Miyauchi S."/>
            <person name="Rancon A."/>
            <person name="Drula E."/>
            <person name="Hage H."/>
            <person name="Chaduli D."/>
            <person name="Favel A."/>
            <person name="Grisel S."/>
            <person name="Henrissat B."/>
            <person name="Herpoel-Gimbert I."/>
            <person name="Ruiz-Duenas F.J."/>
            <person name="Chevret D."/>
            <person name="Hainaut M."/>
            <person name="Lin J."/>
            <person name="Wang M."/>
            <person name="Pangilinan J."/>
            <person name="Lipzen A."/>
            <person name="Lesage-Meessen L."/>
            <person name="Navarro D."/>
            <person name="Riley R."/>
            <person name="Grigoriev I.V."/>
            <person name="Zhou S."/>
            <person name="Raouche S."/>
            <person name="Rosso M.N."/>
        </authorList>
    </citation>
    <scope>NUCLEOTIDE SEQUENCE [LARGE SCALE GENOMIC DNA]</scope>
    <source>
        <strain evidence="16 17">BRFM 1820</strain>
    </source>
</reference>
<proteinExistence type="inferred from homology"/>
<dbReference type="GO" id="GO:0004497">
    <property type="term" value="F:monooxygenase activity"/>
    <property type="evidence" value="ECO:0007669"/>
    <property type="project" value="UniProtKB-KW"/>
</dbReference>
<comment type="cofactor">
    <cofactor evidence="1 13">
        <name>heme</name>
        <dbReference type="ChEBI" id="CHEBI:30413"/>
    </cofactor>
</comment>
<evidence type="ECO:0000256" key="14">
    <source>
        <dbReference type="RuleBase" id="RU000461"/>
    </source>
</evidence>
<evidence type="ECO:0000256" key="2">
    <source>
        <dbReference type="ARBA" id="ARBA00004370"/>
    </source>
</evidence>
<evidence type="ECO:0000313" key="17">
    <source>
        <dbReference type="Proteomes" id="UP000256964"/>
    </source>
</evidence>
<dbReference type="STRING" id="139420.A0A371DDR4"/>
<organism evidence="16 17">
    <name type="scientific">Lentinus brumalis</name>
    <dbReference type="NCBI Taxonomy" id="2498619"/>
    <lineage>
        <taxon>Eukaryota</taxon>
        <taxon>Fungi</taxon>
        <taxon>Dikarya</taxon>
        <taxon>Basidiomycota</taxon>
        <taxon>Agaricomycotina</taxon>
        <taxon>Agaricomycetes</taxon>
        <taxon>Polyporales</taxon>
        <taxon>Polyporaceae</taxon>
        <taxon>Lentinus</taxon>
    </lineage>
</organism>
<dbReference type="InterPro" id="IPR050364">
    <property type="entry name" value="Cytochrome_P450_fung"/>
</dbReference>
<dbReference type="GO" id="GO:0016705">
    <property type="term" value="F:oxidoreductase activity, acting on paired donors, with incorporation or reduction of molecular oxygen"/>
    <property type="evidence" value="ECO:0007669"/>
    <property type="project" value="InterPro"/>
</dbReference>
<keyword evidence="17" id="KW-1185">Reference proteome</keyword>
<evidence type="ECO:0000256" key="8">
    <source>
        <dbReference type="ARBA" id="ARBA00022989"/>
    </source>
</evidence>
<dbReference type="InterPro" id="IPR017972">
    <property type="entry name" value="Cyt_P450_CS"/>
</dbReference>
<evidence type="ECO:0000256" key="10">
    <source>
        <dbReference type="ARBA" id="ARBA00023004"/>
    </source>
</evidence>
<evidence type="ECO:0000256" key="3">
    <source>
        <dbReference type="ARBA" id="ARBA00005179"/>
    </source>
</evidence>
<dbReference type="GO" id="GO:0016020">
    <property type="term" value="C:membrane"/>
    <property type="evidence" value="ECO:0007669"/>
    <property type="project" value="UniProtKB-SubCell"/>
</dbReference>
<dbReference type="GO" id="GO:0005506">
    <property type="term" value="F:iron ion binding"/>
    <property type="evidence" value="ECO:0007669"/>
    <property type="project" value="InterPro"/>
</dbReference>
<evidence type="ECO:0000256" key="12">
    <source>
        <dbReference type="ARBA" id="ARBA00023136"/>
    </source>
</evidence>
<dbReference type="PRINTS" id="PR00463">
    <property type="entry name" value="EP450I"/>
</dbReference>
<keyword evidence="7 13" id="KW-0479">Metal-binding</keyword>
<comment type="subcellular location">
    <subcellularLocation>
        <location evidence="2">Membrane</location>
    </subcellularLocation>
</comment>
<keyword evidence="8 15" id="KW-1133">Transmembrane helix</keyword>
<evidence type="ECO:0000256" key="13">
    <source>
        <dbReference type="PIRSR" id="PIRSR602401-1"/>
    </source>
</evidence>
<dbReference type="Proteomes" id="UP000256964">
    <property type="component" value="Unassembled WGS sequence"/>
</dbReference>
<dbReference type="AlphaFoldDB" id="A0A371DDR4"/>
<accession>A0A371DDR4</accession>
<dbReference type="GO" id="GO:0020037">
    <property type="term" value="F:heme binding"/>
    <property type="evidence" value="ECO:0007669"/>
    <property type="project" value="InterPro"/>
</dbReference>
<evidence type="ECO:0000256" key="1">
    <source>
        <dbReference type="ARBA" id="ARBA00001971"/>
    </source>
</evidence>
<keyword evidence="10 13" id="KW-0408">Iron</keyword>
<comment type="similarity">
    <text evidence="4 14">Belongs to the cytochrome P450 family.</text>
</comment>
<dbReference type="SUPFAM" id="SSF48264">
    <property type="entry name" value="Cytochrome P450"/>
    <property type="match status" value="1"/>
</dbReference>
<evidence type="ECO:0000256" key="15">
    <source>
        <dbReference type="SAM" id="Phobius"/>
    </source>
</evidence>
<dbReference type="OrthoDB" id="1470350at2759"/>
<evidence type="ECO:0000256" key="9">
    <source>
        <dbReference type="ARBA" id="ARBA00023002"/>
    </source>
</evidence>
<dbReference type="Gene3D" id="1.10.630.10">
    <property type="entry name" value="Cytochrome P450"/>
    <property type="match status" value="1"/>
</dbReference>
<evidence type="ECO:0000256" key="7">
    <source>
        <dbReference type="ARBA" id="ARBA00022723"/>
    </source>
</evidence>
<dbReference type="PANTHER" id="PTHR46300:SF2">
    <property type="entry name" value="CYTOCHROME P450 MONOOXYGENASE ALNH-RELATED"/>
    <property type="match status" value="1"/>
</dbReference>
<keyword evidence="12 15" id="KW-0472">Membrane</keyword>
<name>A0A371DDR4_9APHY</name>
<keyword evidence="11 14" id="KW-0503">Monooxygenase</keyword>